<evidence type="ECO:0000256" key="1">
    <source>
        <dbReference type="ARBA" id="ARBA00022729"/>
    </source>
</evidence>
<keyword evidence="4" id="KW-1133">Transmembrane helix</keyword>
<feature type="compositionally biased region" description="Basic and acidic residues" evidence="3">
    <location>
        <begin position="412"/>
        <end position="431"/>
    </location>
</feature>
<dbReference type="PANTHER" id="PTHR36191:SF4">
    <property type="entry name" value="VWFD DOMAIN-CONTAINING PROTEIN"/>
    <property type="match status" value="1"/>
</dbReference>
<feature type="compositionally biased region" description="Basic and acidic residues" evidence="3">
    <location>
        <begin position="442"/>
        <end position="457"/>
    </location>
</feature>
<dbReference type="AlphaFoldDB" id="A0A8B8CEM1"/>
<dbReference type="Proteomes" id="UP000694844">
    <property type="component" value="Chromosome 2"/>
</dbReference>
<accession>A0A8B8CEM1</accession>
<feature type="region of interest" description="Disordered" evidence="3">
    <location>
        <begin position="149"/>
        <end position="233"/>
    </location>
</feature>
<dbReference type="OrthoDB" id="10043005at2759"/>
<evidence type="ECO:0000256" key="5">
    <source>
        <dbReference type="SAM" id="SignalP"/>
    </source>
</evidence>
<feature type="compositionally biased region" description="Basic and acidic residues" evidence="3">
    <location>
        <begin position="278"/>
        <end position="291"/>
    </location>
</feature>
<name>A0A8B8CEM1_CRAVI</name>
<keyword evidence="2" id="KW-1015">Disulfide bond</keyword>
<keyword evidence="4" id="KW-0472">Membrane</keyword>
<dbReference type="Pfam" id="PF23283">
    <property type="entry name" value="D8C_UMOD"/>
    <property type="match status" value="1"/>
</dbReference>
<dbReference type="PANTHER" id="PTHR36191">
    <property type="entry name" value="ENDO/EXONUCLEASE/PHOSPHATASE DOMAIN-CONTAINING PROTEIN-RELATED"/>
    <property type="match status" value="1"/>
</dbReference>
<keyword evidence="7" id="KW-1185">Reference proteome</keyword>
<feature type="signal peptide" evidence="5">
    <location>
        <begin position="1"/>
        <end position="21"/>
    </location>
</feature>
<keyword evidence="4" id="KW-0812">Transmembrane</keyword>
<dbReference type="GeneID" id="111118436"/>
<organism evidence="7 8">
    <name type="scientific">Crassostrea virginica</name>
    <name type="common">Eastern oyster</name>
    <dbReference type="NCBI Taxonomy" id="6565"/>
    <lineage>
        <taxon>Eukaryota</taxon>
        <taxon>Metazoa</taxon>
        <taxon>Spiralia</taxon>
        <taxon>Lophotrochozoa</taxon>
        <taxon>Mollusca</taxon>
        <taxon>Bivalvia</taxon>
        <taxon>Autobranchia</taxon>
        <taxon>Pteriomorphia</taxon>
        <taxon>Ostreida</taxon>
        <taxon>Ostreoidea</taxon>
        <taxon>Ostreidae</taxon>
        <taxon>Crassostrea</taxon>
    </lineage>
</organism>
<evidence type="ECO:0000256" key="4">
    <source>
        <dbReference type="SAM" id="Phobius"/>
    </source>
</evidence>
<reference evidence="8" key="1">
    <citation type="submission" date="2025-08" db="UniProtKB">
        <authorList>
            <consortium name="RefSeq"/>
        </authorList>
    </citation>
    <scope>IDENTIFICATION</scope>
    <source>
        <tissue evidence="8">Whole sample</tissue>
    </source>
</reference>
<feature type="domain" description="UMOD/GP2/OIT3-like D8C" evidence="6">
    <location>
        <begin position="65"/>
        <end position="139"/>
    </location>
</feature>
<feature type="compositionally biased region" description="Low complexity" evidence="3">
    <location>
        <begin position="154"/>
        <end position="170"/>
    </location>
</feature>
<feature type="chain" id="PRO_5034581827" evidence="5">
    <location>
        <begin position="22"/>
        <end position="471"/>
    </location>
</feature>
<evidence type="ECO:0000259" key="6">
    <source>
        <dbReference type="Pfam" id="PF23283"/>
    </source>
</evidence>
<proteinExistence type="predicted"/>
<protein>
    <submittedName>
        <fullName evidence="8">Uncharacterized protein LOC111118436</fullName>
    </submittedName>
</protein>
<dbReference type="CDD" id="cd12087">
    <property type="entry name" value="TM_EGFR-like"/>
    <property type="match status" value="1"/>
</dbReference>
<evidence type="ECO:0000256" key="3">
    <source>
        <dbReference type="SAM" id="MobiDB-lite"/>
    </source>
</evidence>
<feature type="transmembrane region" description="Helical" evidence="4">
    <location>
        <begin position="243"/>
        <end position="269"/>
    </location>
</feature>
<sequence length="471" mass="52372">MDETVKAKALLLIFGLSLVKGFDPCTTNAVLAHQERRCPSVRITQFGLCDKFITEGWYRVNDDSDIPTSCPPPLQCDTQYPVWMPGPVPSVSDGEVVRTACVSDSVSCCSASWTIRVKNCGSYRVYYLKKTELCPSAYCIEKSMYPTTLDTSSEESSSSSSQAITSSSTENTDSADSEETTTIQEISDHKSSGTTVGAPPTTPNQINTQTEAKNPAAGADNTLTTPPPDYTQSQVLAEDSPDVLPYVGVAVVGILCLIIIASLFVIWRLRRDKKILKRKDSQDRSESRSESTNHYSDLPNPETIYYSINYDRETENNVENEKRASAIDRDMYLDAYHLTDPNEAKTVEKIRNVPGEDSNSKSMYLDMSSKPSDVYQDMNSGNRDMYVGAYRKPMQSPPDDETSPYNSPYECSSKDEESHDYAGLPKEDSKMSEYSNDGYEPEENKKGTDIGVEKENRLSTLSYDDVTFDVK</sequence>
<gene>
    <name evidence="8" type="primary">LOC111118436</name>
</gene>
<feature type="region of interest" description="Disordered" evidence="3">
    <location>
        <begin position="277"/>
        <end position="302"/>
    </location>
</feature>
<evidence type="ECO:0000313" key="8">
    <source>
        <dbReference type="RefSeq" id="XP_022313624.1"/>
    </source>
</evidence>
<dbReference type="RefSeq" id="XP_022313624.1">
    <property type="nucleotide sequence ID" value="XM_022457916.1"/>
</dbReference>
<evidence type="ECO:0000256" key="2">
    <source>
        <dbReference type="ARBA" id="ARBA00023157"/>
    </source>
</evidence>
<keyword evidence="1 5" id="KW-0732">Signal</keyword>
<dbReference type="KEGG" id="cvn:111118436"/>
<evidence type="ECO:0000313" key="7">
    <source>
        <dbReference type="Proteomes" id="UP000694844"/>
    </source>
</evidence>
<dbReference type="InterPro" id="IPR057774">
    <property type="entry name" value="D8C_UMOD/GP2/OIT3-like"/>
</dbReference>
<feature type="region of interest" description="Disordered" evidence="3">
    <location>
        <begin position="390"/>
        <end position="471"/>
    </location>
</feature>